<accession>A0AAV1KMB7</accession>
<sequence length="298" mass="33908">MACNSCSRAFSLLRPEKGCPSCGFSYCSKCLNNKKFLAKVNAEKKVCAKCSRNEAKIIEPPDVFYRQVRIAKINESQSDCKDNTFVNTSEQEIFNRLEKLKQDNKEKAKSDKEILERLQNLKGPMPSTSDAEIYSRLAKVKGIPNIVTKEPVLSPPDLRTEQEQADDLLKQYMEQVKIDSKYKDGFEDTINNIETRLHKLRGTSTTSISVEKSSDSEDEETIIKKIIEKVKTDASLEDEISPDTNDELPFCEICNEDASVRCLGCKYLFCMRCFNEHKDDDDGCDKYEIFSPPKSQGK</sequence>
<comment type="caution">
    <text evidence="6">The sequence shown here is derived from an EMBL/GenBank/DDBJ whole genome shotgun (WGS) entry which is preliminary data.</text>
</comment>
<proteinExistence type="predicted"/>
<dbReference type="AlphaFoldDB" id="A0AAV1KMB7"/>
<evidence type="ECO:0000256" key="4">
    <source>
        <dbReference type="PROSITE-ProRule" id="PRU00091"/>
    </source>
</evidence>
<dbReference type="Gene3D" id="3.30.40.10">
    <property type="entry name" value="Zinc/RING finger domain, C3HC4 (zinc finger)"/>
    <property type="match status" value="1"/>
</dbReference>
<evidence type="ECO:0000259" key="5">
    <source>
        <dbReference type="PROSITE" id="PS50178"/>
    </source>
</evidence>
<dbReference type="Pfam" id="PF22586">
    <property type="entry name" value="ANCHR-like_BBOX"/>
    <property type="match status" value="1"/>
</dbReference>
<dbReference type="GO" id="GO:0009838">
    <property type="term" value="P:abscission"/>
    <property type="evidence" value="ECO:0007669"/>
    <property type="project" value="TreeGrafter"/>
</dbReference>
<name>A0AAV1KMB7_9NEOP</name>
<keyword evidence="3" id="KW-0862">Zinc</keyword>
<evidence type="ECO:0000256" key="3">
    <source>
        <dbReference type="ARBA" id="ARBA00022833"/>
    </source>
</evidence>
<feature type="domain" description="FYVE-type" evidence="5">
    <location>
        <begin position="1"/>
        <end position="55"/>
    </location>
</feature>
<evidence type="ECO:0000256" key="1">
    <source>
        <dbReference type="ARBA" id="ARBA00022723"/>
    </source>
</evidence>
<dbReference type="InterPro" id="IPR011011">
    <property type="entry name" value="Znf_FYVE_PHD"/>
</dbReference>
<dbReference type="SUPFAM" id="SSF57845">
    <property type="entry name" value="B-box zinc-binding domain"/>
    <property type="match status" value="1"/>
</dbReference>
<dbReference type="GO" id="GO:0030496">
    <property type="term" value="C:midbody"/>
    <property type="evidence" value="ECO:0007669"/>
    <property type="project" value="TreeGrafter"/>
</dbReference>
<dbReference type="CDD" id="cd00065">
    <property type="entry name" value="FYVE_like_SF"/>
    <property type="match status" value="1"/>
</dbReference>
<keyword evidence="1" id="KW-0479">Metal-binding</keyword>
<dbReference type="GO" id="GO:0032154">
    <property type="term" value="C:cleavage furrow"/>
    <property type="evidence" value="ECO:0007669"/>
    <property type="project" value="TreeGrafter"/>
</dbReference>
<reference evidence="6 7" key="1">
    <citation type="submission" date="2023-11" db="EMBL/GenBank/DDBJ databases">
        <authorList>
            <person name="Hedman E."/>
            <person name="Englund M."/>
            <person name="Stromberg M."/>
            <person name="Nyberg Akerstrom W."/>
            <person name="Nylinder S."/>
            <person name="Jareborg N."/>
            <person name="Kallberg Y."/>
            <person name="Kronander E."/>
        </authorList>
    </citation>
    <scope>NUCLEOTIDE SEQUENCE [LARGE SCALE GENOMIC DNA]</scope>
</reference>
<dbReference type="EMBL" id="CAVLGL010000057">
    <property type="protein sequence ID" value="CAK1583724.1"/>
    <property type="molecule type" value="Genomic_DNA"/>
</dbReference>
<keyword evidence="2 4" id="KW-0863">Zinc-finger</keyword>
<dbReference type="Proteomes" id="UP001314205">
    <property type="component" value="Unassembled WGS sequence"/>
</dbReference>
<dbReference type="PANTHER" id="PTHR46603">
    <property type="entry name" value="ABSCISSION/NOCUT CHECKPOINT REGULATOR"/>
    <property type="match status" value="1"/>
</dbReference>
<dbReference type="GO" id="GO:0005813">
    <property type="term" value="C:centrosome"/>
    <property type="evidence" value="ECO:0007669"/>
    <property type="project" value="TreeGrafter"/>
</dbReference>
<organism evidence="6 7">
    <name type="scientific">Parnassius mnemosyne</name>
    <name type="common">clouded apollo</name>
    <dbReference type="NCBI Taxonomy" id="213953"/>
    <lineage>
        <taxon>Eukaryota</taxon>
        <taxon>Metazoa</taxon>
        <taxon>Ecdysozoa</taxon>
        <taxon>Arthropoda</taxon>
        <taxon>Hexapoda</taxon>
        <taxon>Insecta</taxon>
        <taxon>Pterygota</taxon>
        <taxon>Neoptera</taxon>
        <taxon>Endopterygota</taxon>
        <taxon>Lepidoptera</taxon>
        <taxon>Glossata</taxon>
        <taxon>Ditrysia</taxon>
        <taxon>Papilionoidea</taxon>
        <taxon>Papilionidae</taxon>
        <taxon>Parnassiinae</taxon>
        <taxon>Parnassini</taxon>
        <taxon>Parnassius</taxon>
        <taxon>Driopa</taxon>
    </lineage>
</organism>
<dbReference type="InterPro" id="IPR017455">
    <property type="entry name" value="Znf_FYVE-rel"/>
</dbReference>
<dbReference type="PROSITE" id="PS50178">
    <property type="entry name" value="ZF_FYVE"/>
    <property type="match status" value="1"/>
</dbReference>
<protein>
    <recommendedName>
        <fullName evidence="5">FYVE-type domain-containing protein</fullName>
    </recommendedName>
</protein>
<evidence type="ECO:0000313" key="7">
    <source>
        <dbReference type="Proteomes" id="UP001314205"/>
    </source>
</evidence>
<dbReference type="InterPro" id="IPR013083">
    <property type="entry name" value="Znf_RING/FYVE/PHD"/>
</dbReference>
<gene>
    <name evidence="6" type="ORF">PARMNEM_LOCUS5080</name>
</gene>
<evidence type="ECO:0000256" key="2">
    <source>
        <dbReference type="ARBA" id="ARBA00022771"/>
    </source>
</evidence>
<dbReference type="PANTHER" id="PTHR46603:SF1">
    <property type="entry name" value="ABSCISSION_NOCUT CHECKPOINT REGULATOR"/>
    <property type="match status" value="1"/>
</dbReference>
<keyword evidence="7" id="KW-1185">Reference proteome</keyword>
<dbReference type="SUPFAM" id="SSF57903">
    <property type="entry name" value="FYVE/PHD zinc finger"/>
    <property type="match status" value="1"/>
</dbReference>
<dbReference type="GO" id="GO:0044878">
    <property type="term" value="P:mitotic cytokinesis checkpoint signaling"/>
    <property type="evidence" value="ECO:0007669"/>
    <property type="project" value="TreeGrafter"/>
</dbReference>
<dbReference type="GO" id="GO:0032266">
    <property type="term" value="F:phosphatidylinositol-3-phosphate binding"/>
    <property type="evidence" value="ECO:0007669"/>
    <property type="project" value="TreeGrafter"/>
</dbReference>
<evidence type="ECO:0000313" key="6">
    <source>
        <dbReference type="EMBL" id="CAK1583724.1"/>
    </source>
</evidence>
<dbReference type="GO" id="GO:0008270">
    <property type="term" value="F:zinc ion binding"/>
    <property type="evidence" value="ECO:0007669"/>
    <property type="project" value="UniProtKB-KW"/>
</dbReference>